<dbReference type="CDD" id="cd04452">
    <property type="entry name" value="S1_IF2_alpha"/>
    <property type="match status" value="1"/>
</dbReference>
<dbReference type="PANTHER" id="PTHR10602:SF0">
    <property type="entry name" value="EUKARYOTIC TRANSLATION INITIATION FACTOR 2 SUBUNIT 1"/>
    <property type="match status" value="1"/>
</dbReference>
<sequence>MAQHQDSRMYEAKYPEVDDVVMVQVKSIAEMGAYVSLLEYNGIEGMILLSELSRRRIRSITKLIKVGRQEPVMVLRVDKEKGYIDLSKRRVSPEDVAKCEERYNKSKLVHSIMRHVAETTGRDLEALYDNIAWPLYKLYGHAFDAFKTMVTDEGDAIFKKLEEEKGAAATALLSSEVREALLKNIKRRMTPQPLKIRADVEMTCFTYDGIEHIKSAIRAAEATSTEECPVKMKLVAPPLYVLTTQTLDKNKGVEVLTAACEACQKSIEASRGKLVVKEAARAVSERDDRLLNEKLEQLEAANAEVDGDDESDEEEDTGMGDIDVEAGPAFVDV</sequence>
<evidence type="ECO:0000259" key="6">
    <source>
        <dbReference type="PROSITE" id="PS50126"/>
    </source>
</evidence>
<evidence type="ECO:0000313" key="8">
    <source>
        <dbReference type="Proteomes" id="UP000006906"/>
    </source>
</evidence>
<accession>A0A2K3D261</accession>
<dbReference type="FunFam" id="1.10.150.190:FF:000003">
    <property type="entry name" value="Eukaryotic translation initiation factor 2 subunit alpha"/>
    <property type="match status" value="1"/>
</dbReference>
<dbReference type="Proteomes" id="UP000006906">
    <property type="component" value="Chromosome 12"/>
</dbReference>
<keyword evidence="3" id="KW-0597">Phosphoprotein</keyword>
<name>A0A2K3D261_CHLRE</name>
<dbReference type="KEGG" id="cre:CHLRE_12g490000v5"/>
<dbReference type="ExpressionAtlas" id="A0A2K3D261">
    <property type="expression patterns" value="baseline and differential"/>
</dbReference>
<dbReference type="InterPro" id="IPR024055">
    <property type="entry name" value="TIF2_asu_C"/>
</dbReference>
<keyword evidence="2" id="KW-0396">Initiation factor</keyword>
<feature type="region of interest" description="Disordered" evidence="5">
    <location>
        <begin position="297"/>
        <end position="333"/>
    </location>
</feature>
<dbReference type="GO" id="GO:0003743">
    <property type="term" value="F:translation initiation factor activity"/>
    <property type="evidence" value="ECO:0000318"/>
    <property type="project" value="GO_Central"/>
</dbReference>
<evidence type="ECO:0000256" key="1">
    <source>
        <dbReference type="ARBA" id="ARBA00007223"/>
    </source>
</evidence>
<dbReference type="InParanoid" id="A0A2K3D261"/>
<dbReference type="SUPFAM" id="SSF116742">
    <property type="entry name" value="eIF2alpha middle domain-like"/>
    <property type="match status" value="1"/>
</dbReference>
<dbReference type="SUPFAM" id="SSF50249">
    <property type="entry name" value="Nucleic acid-binding proteins"/>
    <property type="match status" value="1"/>
</dbReference>
<protein>
    <recommendedName>
        <fullName evidence="6">S1 motif domain-containing protein</fullName>
    </recommendedName>
</protein>
<dbReference type="InterPro" id="IPR003029">
    <property type="entry name" value="S1_domain"/>
</dbReference>
<dbReference type="SMART" id="SM00316">
    <property type="entry name" value="S1"/>
    <property type="match status" value="1"/>
</dbReference>
<proteinExistence type="inferred from homology"/>
<dbReference type="GO" id="GO:0043022">
    <property type="term" value="F:ribosome binding"/>
    <property type="evidence" value="ECO:0000318"/>
    <property type="project" value="GO_Central"/>
</dbReference>
<dbReference type="Pfam" id="PF00575">
    <property type="entry name" value="S1"/>
    <property type="match status" value="1"/>
</dbReference>
<evidence type="ECO:0000256" key="5">
    <source>
        <dbReference type="SAM" id="MobiDB-lite"/>
    </source>
</evidence>
<dbReference type="PANTHER" id="PTHR10602">
    <property type="entry name" value="EUKARYOTIC TRANSLATION INITIATION FACTOR 2 SUBUNIT 1"/>
    <property type="match status" value="1"/>
</dbReference>
<feature type="compositionally biased region" description="Acidic residues" evidence="5">
    <location>
        <begin position="305"/>
        <end position="324"/>
    </location>
</feature>
<dbReference type="STRING" id="3055.A0A2K3D261"/>
<dbReference type="GeneID" id="5716695"/>
<dbReference type="GO" id="GO:0003723">
    <property type="term" value="F:RNA binding"/>
    <property type="evidence" value="ECO:0007669"/>
    <property type="project" value="InterPro"/>
</dbReference>
<feature type="domain" description="S1 motif" evidence="6">
    <location>
        <begin position="18"/>
        <end position="89"/>
    </location>
</feature>
<evidence type="ECO:0000256" key="3">
    <source>
        <dbReference type="ARBA" id="ARBA00022553"/>
    </source>
</evidence>
<dbReference type="FunFam" id="3.30.70.1130:FF:000001">
    <property type="entry name" value="Eukaryotic translation initiation factor 2 subunit 1"/>
    <property type="match status" value="1"/>
</dbReference>
<keyword evidence="4" id="KW-0648">Protein biosynthesis</keyword>
<gene>
    <name evidence="7" type="ORF">CHLRE_12g490000v5</name>
</gene>
<dbReference type="GO" id="GO:0005850">
    <property type="term" value="C:eukaryotic translation initiation factor 2 complex"/>
    <property type="evidence" value="ECO:0000318"/>
    <property type="project" value="GO_Central"/>
</dbReference>
<comment type="similarity">
    <text evidence="1">Belongs to the eIF-2-alpha family.</text>
</comment>
<evidence type="ECO:0000313" key="7">
    <source>
        <dbReference type="EMBL" id="PNW74620.1"/>
    </source>
</evidence>
<keyword evidence="8" id="KW-1185">Reference proteome</keyword>
<dbReference type="FunCoup" id="A0A2K3D261">
    <property type="interactions" value="2311"/>
</dbReference>
<dbReference type="Gene3D" id="2.40.50.140">
    <property type="entry name" value="Nucleic acid-binding proteins"/>
    <property type="match status" value="1"/>
</dbReference>
<reference evidence="7 8" key="1">
    <citation type="journal article" date="2007" name="Science">
        <title>The Chlamydomonas genome reveals the evolution of key animal and plant functions.</title>
        <authorList>
            <person name="Merchant S.S."/>
            <person name="Prochnik S.E."/>
            <person name="Vallon O."/>
            <person name="Harris E.H."/>
            <person name="Karpowicz S.J."/>
            <person name="Witman G.B."/>
            <person name="Terry A."/>
            <person name="Salamov A."/>
            <person name="Fritz-Laylin L.K."/>
            <person name="Marechal-Drouard L."/>
            <person name="Marshall W.F."/>
            <person name="Qu L.H."/>
            <person name="Nelson D.R."/>
            <person name="Sanderfoot A.A."/>
            <person name="Spalding M.H."/>
            <person name="Kapitonov V.V."/>
            <person name="Ren Q."/>
            <person name="Ferris P."/>
            <person name="Lindquist E."/>
            <person name="Shapiro H."/>
            <person name="Lucas S.M."/>
            <person name="Grimwood J."/>
            <person name="Schmutz J."/>
            <person name="Cardol P."/>
            <person name="Cerutti H."/>
            <person name="Chanfreau G."/>
            <person name="Chen C.L."/>
            <person name="Cognat V."/>
            <person name="Croft M.T."/>
            <person name="Dent R."/>
            <person name="Dutcher S."/>
            <person name="Fernandez E."/>
            <person name="Fukuzawa H."/>
            <person name="Gonzalez-Ballester D."/>
            <person name="Gonzalez-Halphen D."/>
            <person name="Hallmann A."/>
            <person name="Hanikenne M."/>
            <person name="Hippler M."/>
            <person name="Inwood W."/>
            <person name="Jabbari K."/>
            <person name="Kalanon M."/>
            <person name="Kuras R."/>
            <person name="Lefebvre P.A."/>
            <person name="Lemaire S.D."/>
            <person name="Lobanov A.V."/>
            <person name="Lohr M."/>
            <person name="Manuell A."/>
            <person name="Meier I."/>
            <person name="Mets L."/>
            <person name="Mittag M."/>
            <person name="Mittelmeier T."/>
            <person name="Moroney J.V."/>
            <person name="Moseley J."/>
            <person name="Napoli C."/>
            <person name="Nedelcu A.M."/>
            <person name="Niyogi K."/>
            <person name="Novoselov S.V."/>
            <person name="Paulsen I.T."/>
            <person name="Pazour G."/>
            <person name="Purton S."/>
            <person name="Ral J.P."/>
            <person name="Riano-Pachon D.M."/>
            <person name="Riekhof W."/>
            <person name="Rymarquis L."/>
            <person name="Schroda M."/>
            <person name="Stern D."/>
            <person name="Umen J."/>
            <person name="Willows R."/>
            <person name="Wilson N."/>
            <person name="Zimmer S.L."/>
            <person name="Allmer J."/>
            <person name="Balk J."/>
            <person name="Bisova K."/>
            <person name="Chen C.J."/>
            <person name="Elias M."/>
            <person name="Gendler K."/>
            <person name="Hauser C."/>
            <person name="Lamb M.R."/>
            <person name="Ledford H."/>
            <person name="Long J.C."/>
            <person name="Minagawa J."/>
            <person name="Page M.D."/>
            <person name="Pan J."/>
            <person name="Pootakham W."/>
            <person name="Roje S."/>
            <person name="Rose A."/>
            <person name="Stahlberg E."/>
            <person name="Terauchi A.M."/>
            <person name="Yang P."/>
            <person name="Ball S."/>
            <person name="Bowler C."/>
            <person name="Dieckmann C.L."/>
            <person name="Gladyshev V.N."/>
            <person name="Green P."/>
            <person name="Jorgensen R."/>
            <person name="Mayfield S."/>
            <person name="Mueller-Roeber B."/>
            <person name="Rajamani S."/>
            <person name="Sayre R.T."/>
            <person name="Brokstein P."/>
            <person name="Dubchak I."/>
            <person name="Goodstein D."/>
            <person name="Hornick L."/>
            <person name="Huang Y.W."/>
            <person name="Jhaveri J."/>
            <person name="Luo Y."/>
            <person name="Martinez D."/>
            <person name="Ngau W.C."/>
            <person name="Otillar B."/>
            <person name="Poliakov A."/>
            <person name="Porter A."/>
            <person name="Szajkowski L."/>
            <person name="Werner G."/>
            <person name="Zhou K."/>
            <person name="Grigoriev I.V."/>
            <person name="Rokhsar D.S."/>
            <person name="Grossman A.R."/>
        </authorList>
    </citation>
    <scope>NUCLEOTIDE SEQUENCE [LARGE SCALE GENOMIC DNA]</scope>
    <source>
        <strain evidence="8">CC-503</strain>
    </source>
</reference>
<dbReference type="GO" id="GO:0006413">
    <property type="term" value="P:translational initiation"/>
    <property type="evidence" value="ECO:0000318"/>
    <property type="project" value="GO_Central"/>
</dbReference>
<evidence type="ECO:0000256" key="4">
    <source>
        <dbReference type="ARBA" id="ARBA00022917"/>
    </source>
</evidence>
<dbReference type="EMBL" id="CM008973">
    <property type="protein sequence ID" value="PNW74620.1"/>
    <property type="molecule type" value="Genomic_DNA"/>
</dbReference>
<dbReference type="FunFam" id="2.40.50.140:FF:000015">
    <property type="entry name" value="Eukaryotic translation initiation factor 2 subunit alpha"/>
    <property type="match status" value="1"/>
</dbReference>
<dbReference type="Gramene" id="PNW74620">
    <property type="protein sequence ID" value="PNW74620"/>
    <property type="gene ID" value="CHLRE_12g490000v5"/>
</dbReference>
<dbReference type="AlphaFoldDB" id="A0A2K3D261"/>
<dbReference type="PROSITE" id="PS50126">
    <property type="entry name" value="S1"/>
    <property type="match status" value="1"/>
</dbReference>
<dbReference type="PaxDb" id="3055-EDP05564"/>
<dbReference type="InterPro" id="IPR024054">
    <property type="entry name" value="TIF2_asu_middle_sf"/>
</dbReference>
<dbReference type="InterPro" id="IPR011488">
    <property type="entry name" value="TIF_2_asu"/>
</dbReference>
<dbReference type="OMA" id="DVNEHQR"/>
<evidence type="ECO:0000256" key="2">
    <source>
        <dbReference type="ARBA" id="ARBA00022540"/>
    </source>
</evidence>
<organism evidence="7 8">
    <name type="scientific">Chlamydomonas reinhardtii</name>
    <name type="common">Chlamydomonas smithii</name>
    <dbReference type="NCBI Taxonomy" id="3055"/>
    <lineage>
        <taxon>Eukaryota</taxon>
        <taxon>Viridiplantae</taxon>
        <taxon>Chlorophyta</taxon>
        <taxon>core chlorophytes</taxon>
        <taxon>Chlorophyceae</taxon>
        <taxon>CS clade</taxon>
        <taxon>Chlamydomonadales</taxon>
        <taxon>Chlamydomonadaceae</taxon>
        <taxon>Chlamydomonas</taxon>
    </lineage>
</organism>
<dbReference type="InterPro" id="IPR012340">
    <property type="entry name" value="NA-bd_OB-fold"/>
</dbReference>
<dbReference type="InterPro" id="IPR044126">
    <property type="entry name" value="S1_IF2_alpha"/>
</dbReference>
<dbReference type="OrthoDB" id="1685042at2759"/>
<dbReference type="Gene3D" id="1.10.150.190">
    <property type="entry name" value="Translation initiation factor 2, subunit 1, domain 2"/>
    <property type="match status" value="1"/>
</dbReference>
<dbReference type="Gene3D" id="3.30.70.1130">
    <property type="entry name" value="EIF_2_alpha"/>
    <property type="match status" value="1"/>
</dbReference>
<dbReference type="SUPFAM" id="SSF110993">
    <property type="entry name" value="eIF-2-alpha, C-terminal domain"/>
    <property type="match status" value="1"/>
</dbReference>
<dbReference type="Pfam" id="PF07541">
    <property type="entry name" value="EIF_2_alpha"/>
    <property type="match status" value="1"/>
</dbReference>
<dbReference type="GO" id="GO:0033290">
    <property type="term" value="C:eukaryotic 48S preinitiation complex"/>
    <property type="evidence" value="ECO:0000318"/>
    <property type="project" value="GO_Central"/>
</dbReference>
<dbReference type="RefSeq" id="XP_042918033.1">
    <property type="nucleotide sequence ID" value="XM_043067902.1"/>
</dbReference>